<evidence type="ECO:0000313" key="2">
    <source>
        <dbReference type="EMBL" id="SJL04307.1"/>
    </source>
</evidence>
<dbReference type="Proteomes" id="UP000219338">
    <property type="component" value="Unassembled WGS sequence"/>
</dbReference>
<feature type="transmembrane region" description="Helical" evidence="1">
    <location>
        <begin position="164"/>
        <end position="181"/>
    </location>
</feature>
<name>A0A284R6G2_ARMOS</name>
<sequence length="191" mass="21338">MKASECRVLQLLLSIDRFLRSVDTAQLYLVNVSDSKKSTQRIATADTCMNFEGQPFKPLFRLTLPATISLAASSVCLSWHKTLTLGRTLWSNLDGFLSLEFEGVLEEFAIGSASRPMDISRCYEDKDCRSDARPMSSGSRCRIGFGVPHLRVRWSSSRMSMASALHRNSATLLFIVILSILPGDGFLHDLW</sequence>
<protein>
    <submittedName>
        <fullName evidence="2">Uncharacterized protein</fullName>
    </submittedName>
</protein>
<reference evidence="3" key="1">
    <citation type="journal article" date="2017" name="Nat. Ecol. Evol.">
        <title>Genome expansion and lineage-specific genetic innovations in the forest pathogenic fungi Armillaria.</title>
        <authorList>
            <person name="Sipos G."/>
            <person name="Prasanna A.N."/>
            <person name="Walter M.C."/>
            <person name="O'Connor E."/>
            <person name="Balint B."/>
            <person name="Krizsan K."/>
            <person name="Kiss B."/>
            <person name="Hess J."/>
            <person name="Varga T."/>
            <person name="Slot J."/>
            <person name="Riley R."/>
            <person name="Boka B."/>
            <person name="Rigling D."/>
            <person name="Barry K."/>
            <person name="Lee J."/>
            <person name="Mihaltcheva S."/>
            <person name="LaButti K."/>
            <person name="Lipzen A."/>
            <person name="Waldron R."/>
            <person name="Moloney N.M."/>
            <person name="Sperisen C."/>
            <person name="Kredics L."/>
            <person name="Vagvoelgyi C."/>
            <person name="Patrignani A."/>
            <person name="Fitzpatrick D."/>
            <person name="Nagy I."/>
            <person name="Doyle S."/>
            <person name="Anderson J.B."/>
            <person name="Grigoriev I.V."/>
            <person name="Gueldener U."/>
            <person name="Muensterkoetter M."/>
            <person name="Nagy L.G."/>
        </authorList>
    </citation>
    <scope>NUCLEOTIDE SEQUENCE [LARGE SCALE GENOMIC DNA]</scope>
    <source>
        <strain evidence="3">C18/9</strain>
    </source>
</reference>
<keyword evidence="1" id="KW-0812">Transmembrane</keyword>
<organism evidence="2 3">
    <name type="scientific">Armillaria ostoyae</name>
    <name type="common">Armillaria root rot fungus</name>
    <dbReference type="NCBI Taxonomy" id="47428"/>
    <lineage>
        <taxon>Eukaryota</taxon>
        <taxon>Fungi</taxon>
        <taxon>Dikarya</taxon>
        <taxon>Basidiomycota</taxon>
        <taxon>Agaricomycotina</taxon>
        <taxon>Agaricomycetes</taxon>
        <taxon>Agaricomycetidae</taxon>
        <taxon>Agaricales</taxon>
        <taxon>Marasmiineae</taxon>
        <taxon>Physalacriaceae</taxon>
        <taxon>Armillaria</taxon>
    </lineage>
</organism>
<keyword evidence="1" id="KW-1133">Transmembrane helix</keyword>
<accession>A0A284R6G2</accession>
<evidence type="ECO:0000256" key="1">
    <source>
        <dbReference type="SAM" id="Phobius"/>
    </source>
</evidence>
<keyword evidence="1" id="KW-0472">Membrane</keyword>
<dbReference type="EMBL" id="FUEG01000005">
    <property type="protein sequence ID" value="SJL04307.1"/>
    <property type="molecule type" value="Genomic_DNA"/>
</dbReference>
<proteinExistence type="predicted"/>
<dbReference type="AlphaFoldDB" id="A0A284R6G2"/>
<gene>
    <name evidence="2" type="ORF">ARMOST_07670</name>
</gene>
<keyword evidence="3" id="KW-1185">Reference proteome</keyword>
<evidence type="ECO:0000313" key="3">
    <source>
        <dbReference type="Proteomes" id="UP000219338"/>
    </source>
</evidence>